<proteinExistence type="predicted"/>
<accession>A0A844ABZ1</accession>
<dbReference type="EC" id="4.1.1.44" evidence="2"/>
<protein>
    <submittedName>
        <fullName evidence="2">4-carboxymuconolactone decarboxylase</fullName>
        <ecNumber evidence="2">4.1.1.44</ecNumber>
    </submittedName>
</protein>
<evidence type="ECO:0000313" key="2">
    <source>
        <dbReference type="EMBL" id="MQX09375.1"/>
    </source>
</evidence>
<dbReference type="GO" id="GO:0051920">
    <property type="term" value="F:peroxiredoxin activity"/>
    <property type="evidence" value="ECO:0007669"/>
    <property type="project" value="InterPro"/>
</dbReference>
<dbReference type="RefSeq" id="WP_014331232.1">
    <property type="nucleotide sequence ID" value="NZ_BJNI01000038.1"/>
</dbReference>
<dbReference type="PANTHER" id="PTHR33570">
    <property type="entry name" value="4-CARBOXYMUCONOLACTONE DECARBOXYLASE FAMILY PROTEIN"/>
    <property type="match status" value="1"/>
</dbReference>
<reference evidence="2 3" key="1">
    <citation type="journal article" date="2013" name="Genome Biol.">
        <title>Comparative genomics of the core and accessory genomes of 48 Sinorhizobium strains comprising five genospecies.</title>
        <authorList>
            <person name="Sugawara M."/>
            <person name="Epstein B."/>
            <person name="Badgley B.D."/>
            <person name="Unno T."/>
            <person name="Xu L."/>
            <person name="Reese J."/>
            <person name="Gyaneshwar P."/>
            <person name="Denny R."/>
            <person name="Mudge J."/>
            <person name="Bharti A.K."/>
            <person name="Farmer A.D."/>
            <person name="May G.D."/>
            <person name="Woodward J.E."/>
            <person name="Medigue C."/>
            <person name="Vallenet D."/>
            <person name="Lajus A."/>
            <person name="Rouy Z."/>
            <person name="Martinez-Vaz B."/>
            <person name="Tiffin P."/>
            <person name="Young N.D."/>
            <person name="Sadowsky M.J."/>
        </authorList>
    </citation>
    <scope>NUCLEOTIDE SEQUENCE [LARGE SCALE GENOMIC DNA]</scope>
    <source>
        <strain evidence="2 3">USDA205</strain>
    </source>
</reference>
<feature type="domain" description="Carboxymuconolactone decarboxylase-like" evidence="1">
    <location>
        <begin position="40"/>
        <end position="122"/>
    </location>
</feature>
<evidence type="ECO:0000259" key="1">
    <source>
        <dbReference type="Pfam" id="PF02627"/>
    </source>
</evidence>
<organism evidence="2 3">
    <name type="scientific">Rhizobium fredii</name>
    <name type="common">Sinorhizobium fredii</name>
    <dbReference type="NCBI Taxonomy" id="380"/>
    <lineage>
        <taxon>Bacteria</taxon>
        <taxon>Pseudomonadati</taxon>
        <taxon>Pseudomonadota</taxon>
        <taxon>Alphaproteobacteria</taxon>
        <taxon>Hyphomicrobiales</taxon>
        <taxon>Rhizobiaceae</taxon>
        <taxon>Sinorhizobium/Ensifer group</taxon>
        <taxon>Sinorhizobium</taxon>
    </lineage>
</organism>
<dbReference type="Pfam" id="PF02627">
    <property type="entry name" value="CMD"/>
    <property type="match status" value="1"/>
</dbReference>
<dbReference type="PANTHER" id="PTHR33570:SF2">
    <property type="entry name" value="CARBOXYMUCONOLACTONE DECARBOXYLASE-LIKE DOMAIN-CONTAINING PROTEIN"/>
    <property type="match status" value="1"/>
</dbReference>
<comment type="caution">
    <text evidence="2">The sequence shown here is derived from an EMBL/GenBank/DDBJ whole genome shotgun (WGS) entry which is preliminary data.</text>
</comment>
<dbReference type="Gene3D" id="1.20.1290.10">
    <property type="entry name" value="AhpD-like"/>
    <property type="match status" value="1"/>
</dbReference>
<keyword evidence="2" id="KW-0456">Lyase</keyword>
<dbReference type="InterPro" id="IPR029032">
    <property type="entry name" value="AhpD-like"/>
</dbReference>
<dbReference type="AlphaFoldDB" id="A0A844ABZ1"/>
<dbReference type="Proteomes" id="UP000466694">
    <property type="component" value="Unassembled WGS sequence"/>
</dbReference>
<dbReference type="InterPro" id="IPR052512">
    <property type="entry name" value="4CMD/NDH-1_regulator"/>
</dbReference>
<name>A0A844ABZ1_RHIFR</name>
<dbReference type="InterPro" id="IPR003779">
    <property type="entry name" value="CMD-like"/>
</dbReference>
<gene>
    <name evidence="2" type="primary">pcaC</name>
    <name evidence="2" type="ORF">GHK48_14110</name>
</gene>
<dbReference type="SUPFAM" id="SSF69118">
    <property type="entry name" value="AhpD-like"/>
    <property type="match status" value="1"/>
</dbReference>
<sequence length="135" mass="14869">MIDSSAPSDRYRQGMATRRAVLGDKHVDRAESNTTEFDQPFQELITEAAWGHVWSRPALTKRERSIVTIALLAALGQDEEVAMHVRATANTGATREDIREALLHVAIYAGVPAANHAIKIAKQVFCEMDAARQGE</sequence>
<dbReference type="GO" id="GO:0047575">
    <property type="term" value="F:4-carboxymuconolactone decarboxylase activity"/>
    <property type="evidence" value="ECO:0007669"/>
    <property type="project" value="UniProtKB-EC"/>
</dbReference>
<evidence type="ECO:0000313" key="3">
    <source>
        <dbReference type="Proteomes" id="UP000466694"/>
    </source>
</evidence>
<dbReference type="EMBL" id="WISZ01000114">
    <property type="protein sequence ID" value="MQX09375.1"/>
    <property type="molecule type" value="Genomic_DNA"/>
</dbReference>